<evidence type="ECO:0000256" key="1">
    <source>
        <dbReference type="SAM" id="MobiDB-lite"/>
    </source>
</evidence>
<organism evidence="2">
    <name type="scientific">Anopheles coluzzii</name>
    <name type="common">African malaria mosquito</name>
    <dbReference type="NCBI Taxonomy" id="1518534"/>
    <lineage>
        <taxon>Eukaryota</taxon>
        <taxon>Metazoa</taxon>
        <taxon>Ecdysozoa</taxon>
        <taxon>Arthropoda</taxon>
        <taxon>Hexapoda</taxon>
        <taxon>Insecta</taxon>
        <taxon>Pterygota</taxon>
        <taxon>Neoptera</taxon>
        <taxon>Endopterygota</taxon>
        <taxon>Diptera</taxon>
        <taxon>Nematocera</taxon>
        <taxon>Culicoidea</taxon>
        <taxon>Culicidae</taxon>
        <taxon>Anophelinae</taxon>
        <taxon>Anopheles</taxon>
    </lineage>
</organism>
<dbReference type="AlphaFoldDB" id="A0A8W7PEF2"/>
<feature type="compositionally biased region" description="Low complexity" evidence="1">
    <location>
        <begin position="16"/>
        <end position="31"/>
    </location>
</feature>
<proteinExistence type="predicted"/>
<evidence type="ECO:0000313" key="2">
    <source>
        <dbReference type="EnsemblMetazoa" id="ACOM030037-PA.1"/>
    </source>
</evidence>
<accession>A0A8W7PEF2</accession>
<sequence>MTFSSLAVTRTRTHARTTTTATTTTGRATTANELRLLAMTHDHDDDDDDDERPQKTTSAAPAVCIARAMVRLRLLPRETQTAPQQATASRTREPACSCRSFDLRFLPSGAFVRRVPCIGMYGGGTGLEDPGSENSSDDTCRPPLAGCIEPLGGVRCDWGSSMGGWSSCETGST</sequence>
<feature type="region of interest" description="Disordered" evidence="1">
    <location>
        <begin position="1"/>
        <end position="32"/>
    </location>
</feature>
<protein>
    <submittedName>
        <fullName evidence="2">Uncharacterized protein</fullName>
    </submittedName>
</protein>
<dbReference type="EnsemblMetazoa" id="ACOM030037-RA">
    <property type="protein sequence ID" value="ACOM030037-PA.1"/>
    <property type="gene ID" value="ACOM030037"/>
</dbReference>
<name>A0A8W7PEF2_ANOCL</name>
<dbReference type="Proteomes" id="UP000075882">
    <property type="component" value="Unassembled WGS sequence"/>
</dbReference>
<reference evidence="2" key="1">
    <citation type="submission" date="2022-08" db="UniProtKB">
        <authorList>
            <consortium name="EnsemblMetazoa"/>
        </authorList>
    </citation>
    <scope>IDENTIFICATION</scope>
</reference>